<dbReference type="InterPro" id="IPR011011">
    <property type="entry name" value="Znf_FYVE_PHD"/>
</dbReference>
<feature type="compositionally biased region" description="Low complexity" evidence="4">
    <location>
        <begin position="68"/>
        <end position="102"/>
    </location>
</feature>
<proteinExistence type="predicted"/>
<evidence type="ECO:0000256" key="4">
    <source>
        <dbReference type="SAM" id="MobiDB-lite"/>
    </source>
</evidence>
<protein>
    <submittedName>
        <fullName evidence="6">Uncharacterized protein LOC111109391</fullName>
    </submittedName>
</protein>
<dbReference type="GeneID" id="111109391"/>
<evidence type="ECO:0000313" key="5">
    <source>
        <dbReference type="Proteomes" id="UP000694844"/>
    </source>
</evidence>
<evidence type="ECO:0000256" key="2">
    <source>
        <dbReference type="ARBA" id="ARBA00022771"/>
    </source>
</evidence>
<keyword evidence="5" id="KW-1185">Reference proteome</keyword>
<dbReference type="OrthoDB" id="10012778at2759"/>
<dbReference type="KEGG" id="cvn:111109391"/>
<dbReference type="RefSeq" id="XP_022301179.1">
    <property type="nucleotide sequence ID" value="XM_022445471.1"/>
</dbReference>
<dbReference type="SUPFAM" id="SSF57903">
    <property type="entry name" value="FYVE/PHD zinc finger"/>
    <property type="match status" value="1"/>
</dbReference>
<gene>
    <name evidence="6" type="primary">LOC111109391</name>
</gene>
<evidence type="ECO:0000256" key="1">
    <source>
        <dbReference type="ARBA" id="ARBA00022723"/>
    </source>
</evidence>
<dbReference type="InterPro" id="IPR019786">
    <property type="entry name" value="Zinc_finger_PHD-type_CS"/>
</dbReference>
<reference evidence="6" key="1">
    <citation type="submission" date="2025-08" db="UniProtKB">
        <authorList>
            <consortium name="RefSeq"/>
        </authorList>
    </citation>
    <scope>IDENTIFICATION</scope>
    <source>
        <tissue evidence="6">Whole sample</tissue>
    </source>
</reference>
<accession>A0A8B8BEH2</accession>
<feature type="region of interest" description="Disordered" evidence="4">
    <location>
        <begin position="66"/>
        <end position="132"/>
    </location>
</feature>
<dbReference type="PROSITE" id="PS01359">
    <property type="entry name" value="ZF_PHD_1"/>
    <property type="match status" value="1"/>
</dbReference>
<dbReference type="Gene3D" id="3.30.40.10">
    <property type="entry name" value="Zinc/RING finger domain, C3HC4 (zinc finger)"/>
    <property type="match status" value="1"/>
</dbReference>
<evidence type="ECO:0000256" key="3">
    <source>
        <dbReference type="ARBA" id="ARBA00022833"/>
    </source>
</evidence>
<dbReference type="AlphaFoldDB" id="A0A8B8BEH2"/>
<keyword evidence="2" id="KW-0863">Zinc-finger</keyword>
<sequence>MPPTKDHCSQCTLVIRPRQEAVRCGNCQLWQHRICNTGISRSQYRSIIKEQVDFDWTCAICMQHDQTEPTQPDQQTAQPDQQPAQPDQQPDQQPAQPDQPETVVEDLSTQEDSIISETPPNETTFHLSLPSMNTTNDMSTDIVVDHSFNVPEPVVERSMQDESLLETTIATDDPTQDTVQYFIVDSGSERGKRKLVDSTGFSYTVKKQKNDHVLWRWSTAYNQKDSVFKFVRKLLALPFLPPEHIQETFERLDDRAPEALAPVMDYVYRTWIRSPVFEIHHWSVFMTAIRTNNDVEGWHNKLNTGVATRGAVPFYHLVSVLYVEANDISLSMKMVSEGKMQRYQRKKTRQMEGRVFSLWQQYCERTINASQLLQGCASIYGPPVH</sequence>
<keyword evidence="3" id="KW-0862">Zinc</keyword>
<organism evidence="5 6">
    <name type="scientific">Crassostrea virginica</name>
    <name type="common">Eastern oyster</name>
    <dbReference type="NCBI Taxonomy" id="6565"/>
    <lineage>
        <taxon>Eukaryota</taxon>
        <taxon>Metazoa</taxon>
        <taxon>Spiralia</taxon>
        <taxon>Lophotrochozoa</taxon>
        <taxon>Mollusca</taxon>
        <taxon>Bivalvia</taxon>
        <taxon>Autobranchia</taxon>
        <taxon>Pteriomorphia</taxon>
        <taxon>Ostreida</taxon>
        <taxon>Ostreoidea</taxon>
        <taxon>Ostreidae</taxon>
        <taxon>Crassostrea</taxon>
    </lineage>
</organism>
<dbReference type="InterPro" id="IPR013083">
    <property type="entry name" value="Znf_RING/FYVE/PHD"/>
</dbReference>
<dbReference type="Proteomes" id="UP000694844">
    <property type="component" value="Chromosome 8"/>
</dbReference>
<feature type="compositionally biased region" description="Polar residues" evidence="4">
    <location>
        <begin position="110"/>
        <end position="132"/>
    </location>
</feature>
<dbReference type="GO" id="GO:0008270">
    <property type="term" value="F:zinc ion binding"/>
    <property type="evidence" value="ECO:0007669"/>
    <property type="project" value="UniProtKB-KW"/>
</dbReference>
<name>A0A8B8BEH2_CRAVI</name>
<evidence type="ECO:0000313" key="6">
    <source>
        <dbReference type="RefSeq" id="XP_022301179.1"/>
    </source>
</evidence>
<keyword evidence="1" id="KW-0479">Metal-binding</keyword>